<evidence type="ECO:0000313" key="2">
    <source>
        <dbReference type="EMBL" id="GAA3084438.1"/>
    </source>
</evidence>
<dbReference type="EMBL" id="BAAAUG010000013">
    <property type="protein sequence ID" value="GAA3084438.1"/>
    <property type="molecule type" value="Genomic_DNA"/>
</dbReference>
<evidence type="ECO:0000256" key="1">
    <source>
        <dbReference type="SAM" id="MobiDB-lite"/>
    </source>
</evidence>
<keyword evidence="3" id="KW-1185">Reference proteome</keyword>
<evidence type="ECO:0000313" key="3">
    <source>
        <dbReference type="Proteomes" id="UP001501637"/>
    </source>
</evidence>
<evidence type="ECO:0008006" key="4">
    <source>
        <dbReference type="Google" id="ProtNLM"/>
    </source>
</evidence>
<comment type="caution">
    <text evidence="2">The sequence shown here is derived from an EMBL/GenBank/DDBJ whole genome shotgun (WGS) entry which is preliminary data.</text>
</comment>
<organism evidence="2 3">
    <name type="scientific">Streptomyces rectiviolaceus</name>
    <dbReference type="NCBI Taxonomy" id="332591"/>
    <lineage>
        <taxon>Bacteria</taxon>
        <taxon>Bacillati</taxon>
        <taxon>Actinomycetota</taxon>
        <taxon>Actinomycetes</taxon>
        <taxon>Kitasatosporales</taxon>
        <taxon>Streptomycetaceae</taxon>
        <taxon>Streptomyces</taxon>
    </lineage>
</organism>
<sequence>MAGAPEETAAPGDALDAYRPLIDQMLRVDLDAPRKQRHTVKRIFDRLLDEHAAEGVTYPMVRAYVADRRPQIKVEAGRGPVNAFIPQTQRPRAEAGRTLPRADPGRHRGGVTSAQSSPRATVFTRAPRSRHGPQGRVPCRYP</sequence>
<gene>
    <name evidence="2" type="ORF">GCM10010449_05270</name>
</gene>
<reference evidence="3" key="1">
    <citation type="journal article" date="2019" name="Int. J. Syst. Evol. Microbiol.">
        <title>The Global Catalogue of Microorganisms (GCM) 10K type strain sequencing project: providing services to taxonomists for standard genome sequencing and annotation.</title>
        <authorList>
            <consortium name="The Broad Institute Genomics Platform"/>
            <consortium name="The Broad Institute Genome Sequencing Center for Infectious Disease"/>
            <person name="Wu L."/>
            <person name="Ma J."/>
        </authorList>
    </citation>
    <scope>NUCLEOTIDE SEQUENCE [LARGE SCALE GENOMIC DNA]</scope>
    <source>
        <strain evidence="3">JCM 9092</strain>
    </source>
</reference>
<protein>
    <recommendedName>
        <fullName evidence="4">Transposase</fullName>
    </recommendedName>
</protein>
<name>A0ABP6M8Q8_9ACTN</name>
<proteinExistence type="predicted"/>
<accession>A0ABP6M8Q8</accession>
<dbReference type="Proteomes" id="UP001501637">
    <property type="component" value="Unassembled WGS sequence"/>
</dbReference>
<feature type="region of interest" description="Disordered" evidence="1">
    <location>
        <begin position="78"/>
        <end position="142"/>
    </location>
</feature>